<reference evidence="5" key="1">
    <citation type="submission" date="2020-08" db="EMBL/GenBank/DDBJ databases">
        <title>Paracoccus amoyensis sp. nov., isolated from the surface seawater at coast of Xiamen, Fujian.</title>
        <authorList>
            <person name="Lyu L."/>
        </authorList>
    </citation>
    <scope>NUCLEOTIDE SEQUENCE</scope>
    <source>
        <strain evidence="5">11-3</strain>
    </source>
</reference>
<dbReference type="CDD" id="cd06422">
    <property type="entry name" value="NTP_transferase_like_1"/>
    <property type="match status" value="1"/>
</dbReference>
<keyword evidence="6" id="KW-1185">Reference proteome</keyword>
<organism evidence="5 6">
    <name type="scientific">Paracoccus amoyensis</name>
    <dbReference type="NCBI Taxonomy" id="2760093"/>
    <lineage>
        <taxon>Bacteria</taxon>
        <taxon>Pseudomonadati</taxon>
        <taxon>Pseudomonadota</taxon>
        <taxon>Alphaproteobacteria</taxon>
        <taxon>Rhodobacterales</taxon>
        <taxon>Paracoccaceae</taxon>
        <taxon>Paracoccus</taxon>
    </lineage>
</organism>
<dbReference type="InterPro" id="IPR025877">
    <property type="entry name" value="MobA-like_NTP_Trfase"/>
</dbReference>
<keyword evidence="1" id="KW-0808">Transferase</keyword>
<dbReference type="Proteomes" id="UP000608594">
    <property type="component" value="Unassembled WGS sequence"/>
</dbReference>
<comment type="caution">
    <text evidence="5">The sequence shown here is derived from an EMBL/GenBank/DDBJ whole genome shotgun (WGS) entry which is preliminary data.</text>
</comment>
<evidence type="ECO:0000256" key="3">
    <source>
        <dbReference type="ARBA" id="ARBA00022842"/>
    </source>
</evidence>
<dbReference type="Pfam" id="PF12804">
    <property type="entry name" value="NTP_transf_3"/>
    <property type="match status" value="1"/>
</dbReference>
<dbReference type="PANTHER" id="PTHR43584">
    <property type="entry name" value="NUCLEOTIDYL TRANSFERASE"/>
    <property type="match status" value="1"/>
</dbReference>
<proteinExistence type="predicted"/>
<evidence type="ECO:0000259" key="4">
    <source>
        <dbReference type="Pfam" id="PF12804"/>
    </source>
</evidence>
<keyword evidence="2" id="KW-0548">Nucleotidyltransferase</keyword>
<name>A0A926GLU5_9RHOB</name>
<dbReference type="AlphaFoldDB" id="A0A926GLU5"/>
<protein>
    <submittedName>
        <fullName evidence="5">Nucleotidyltransferase family protein</fullName>
    </submittedName>
</protein>
<dbReference type="RefSeq" id="WP_187792804.1">
    <property type="nucleotide sequence ID" value="NZ_JACOQL010000002.1"/>
</dbReference>
<dbReference type="Gene3D" id="3.90.550.10">
    <property type="entry name" value="Spore Coat Polysaccharide Biosynthesis Protein SpsA, Chain A"/>
    <property type="match status" value="1"/>
</dbReference>
<sequence>MTKPLMIFAAGLGTRMRPLTDLKPKPLIEVAGIALLDRALMLGHDAGAQPIVVNTHYLGAQIQTHLDGQDIAISDEAGELLDTGGGLRKALPLLGDGPVMTLNPDVVWTGANPLAGLIAAWDGDRMDALLAVVPLDRATARKGGGDFSVDAAGRISRQGDFVYAGAQIIRPDRLSDIPGRAFSLNRLWDLMIAEGRAHAMIHTGGWCDVGSPDAIPLAEAMLLHG</sequence>
<evidence type="ECO:0000313" key="6">
    <source>
        <dbReference type="Proteomes" id="UP000608594"/>
    </source>
</evidence>
<gene>
    <name evidence="5" type="ORF">H4P12_06160</name>
</gene>
<dbReference type="EMBL" id="JACOQL010000002">
    <property type="protein sequence ID" value="MBC9246305.1"/>
    <property type="molecule type" value="Genomic_DNA"/>
</dbReference>
<evidence type="ECO:0000256" key="1">
    <source>
        <dbReference type="ARBA" id="ARBA00022679"/>
    </source>
</evidence>
<dbReference type="InterPro" id="IPR050065">
    <property type="entry name" value="GlmU-like"/>
</dbReference>
<dbReference type="GO" id="GO:0016779">
    <property type="term" value="F:nucleotidyltransferase activity"/>
    <property type="evidence" value="ECO:0007669"/>
    <property type="project" value="UniProtKB-KW"/>
</dbReference>
<feature type="domain" description="MobA-like NTP transferase" evidence="4">
    <location>
        <begin position="6"/>
        <end position="132"/>
    </location>
</feature>
<dbReference type="InterPro" id="IPR029044">
    <property type="entry name" value="Nucleotide-diphossugar_trans"/>
</dbReference>
<keyword evidence="3" id="KW-0460">Magnesium</keyword>
<evidence type="ECO:0000313" key="5">
    <source>
        <dbReference type="EMBL" id="MBC9246305.1"/>
    </source>
</evidence>
<accession>A0A926GLU5</accession>
<evidence type="ECO:0000256" key="2">
    <source>
        <dbReference type="ARBA" id="ARBA00022695"/>
    </source>
</evidence>
<dbReference type="SUPFAM" id="SSF53448">
    <property type="entry name" value="Nucleotide-diphospho-sugar transferases"/>
    <property type="match status" value="1"/>
</dbReference>
<dbReference type="PANTHER" id="PTHR43584:SF8">
    <property type="entry name" value="N-ACETYLMURAMATE ALPHA-1-PHOSPHATE URIDYLYLTRANSFERASE"/>
    <property type="match status" value="1"/>
</dbReference>